<feature type="region of interest" description="Disordered" evidence="1">
    <location>
        <begin position="144"/>
        <end position="263"/>
    </location>
</feature>
<feature type="region of interest" description="Disordered" evidence="1">
    <location>
        <begin position="1"/>
        <end position="52"/>
    </location>
</feature>
<organism evidence="2 3">
    <name type="scientific">Ramalina farinacea</name>
    <dbReference type="NCBI Taxonomy" id="258253"/>
    <lineage>
        <taxon>Eukaryota</taxon>
        <taxon>Fungi</taxon>
        <taxon>Dikarya</taxon>
        <taxon>Ascomycota</taxon>
        <taxon>Pezizomycotina</taxon>
        <taxon>Lecanoromycetes</taxon>
        <taxon>OSLEUM clade</taxon>
        <taxon>Lecanoromycetidae</taxon>
        <taxon>Lecanorales</taxon>
        <taxon>Lecanorineae</taxon>
        <taxon>Ramalinaceae</taxon>
        <taxon>Ramalina</taxon>
    </lineage>
</organism>
<keyword evidence="3" id="KW-1185">Reference proteome</keyword>
<feature type="compositionally biased region" description="Acidic residues" evidence="1">
    <location>
        <begin position="211"/>
        <end position="221"/>
    </location>
</feature>
<gene>
    <name evidence="2" type="ORF">OHK93_004630</name>
</gene>
<sequence length="464" mass="50588">MPPKKRESKALGKRKRQHESPEAEDQTQAQDLAPSGPHSTDEATTERLRRAYPFLTHTRQAFVEGTSAHVAAISQTSFPTQDEIAEWKSKGGHPADYPTRQGNLAEWLREVAAMQPLLRPNTQRARAIAKARAEVAAMRPILQPNTQRARAIARARAEAEAEAEAVAEAEAQQSDADTETTSSTDETASQIAPGALPSKAKRNSRETTPTSDEDAEEEEVELSPSVARKARQARPRGSAYSTRKTGKEESPPPIAKGKVVKSKVTPTKWVTLRLRQPGAPMPRIPGLNYKVKKEVASELIENVEEDPAYDSEETTDDHDLIEMKDATSILMSMAADEEAGRQIEEAKILLSMAADQQTDRQVGATSEHEAAEPLIMVSESSGNSPDAVEGVEHSAGGTDEQQDPGVQFAPAPVRVTFNLAHAPSTITNRPPKQQNESLLGPPAVDERGRAAKSKKRKYEEIEET</sequence>
<proteinExistence type="predicted"/>
<evidence type="ECO:0000313" key="3">
    <source>
        <dbReference type="Proteomes" id="UP001161017"/>
    </source>
</evidence>
<evidence type="ECO:0000313" key="2">
    <source>
        <dbReference type="EMBL" id="MDI1492847.1"/>
    </source>
</evidence>
<evidence type="ECO:0000256" key="1">
    <source>
        <dbReference type="SAM" id="MobiDB-lite"/>
    </source>
</evidence>
<reference evidence="2" key="1">
    <citation type="journal article" date="2023" name="Genome Biol. Evol.">
        <title>First Whole Genome Sequence and Flow Cytometry Genome Size Data for the Lichen-Forming Fungus Ramalina farinacea (Ascomycota).</title>
        <authorList>
            <person name="Llewellyn T."/>
            <person name="Mian S."/>
            <person name="Hill R."/>
            <person name="Leitch I.J."/>
            <person name="Gaya E."/>
        </authorList>
    </citation>
    <scope>NUCLEOTIDE SEQUENCE</scope>
    <source>
        <strain evidence="2">LIQ254RAFAR</strain>
    </source>
</reference>
<feature type="region of interest" description="Disordered" evidence="1">
    <location>
        <begin position="355"/>
        <end position="464"/>
    </location>
</feature>
<dbReference type="AlphaFoldDB" id="A0AA43QV40"/>
<protein>
    <submittedName>
        <fullName evidence="2">Uncharacterized protein</fullName>
    </submittedName>
</protein>
<comment type="caution">
    <text evidence="2">The sequence shown here is derived from an EMBL/GenBank/DDBJ whole genome shotgun (WGS) entry which is preliminary data.</text>
</comment>
<feature type="compositionally biased region" description="Basic and acidic residues" evidence="1">
    <location>
        <begin position="39"/>
        <end position="49"/>
    </location>
</feature>
<dbReference type="Proteomes" id="UP001161017">
    <property type="component" value="Unassembled WGS sequence"/>
</dbReference>
<feature type="compositionally biased region" description="Low complexity" evidence="1">
    <location>
        <begin position="168"/>
        <end position="190"/>
    </location>
</feature>
<feature type="compositionally biased region" description="Polar residues" evidence="1">
    <location>
        <begin position="355"/>
        <end position="364"/>
    </location>
</feature>
<feature type="compositionally biased region" description="Basic and acidic residues" evidence="1">
    <location>
        <begin position="1"/>
        <end position="10"/>
    </location>
</feature>
<accession>A0AA43QV40</accession>
<name>A0AA43QV40_9LECA</name>
<dbReference type="EMBL" id="JAPUFD010000021">
    <property type="protein sequence ID" value="MDI1492847.1"/>
    <property type="molecule type" value="Genomic_DNA"/>
</dbReference>
<feature type="compositionally biased region" description="Polar residues" evidence="1">
    <location>
        <begin position="424"/>
        <end position="437"/>
    </location>
</feature>